<evidence type="ECO:0000313" key="2">
    <source>
        <dbReference type="EMBL" id="EQK39795.1"/>
    </source>
</evidence>
<feature type="domain" description="DUF7448" evidence="1">
    <location>
        <begin position="1"/>
        <end position="81"/>
    </location>
</feature>
<protein>
    <recommendedName>
        <fullName evidence="1">DUF7448 domain-containing protein</fullName>
    </recommendedName>
</protein>
<reference evidence="2 3" key="1">
    <citation type="submission" date="2013-06" db="EMBL/GenBank/DDBJ databases">
        <authorList>
            <person name="Walk S."/>
            <person name="Aronoff D."/>
            <person name="Young V.Y."/>
            <person name="Marsh J."/>
            <person name="Harrison L."/>
            <person name="Daugherty S.C."/>
            <person name="Shefchek K.A."/>
            <person name="Hine E.E."/>
            <person name="Tallon L.J."/>
            <person name="Sadzewicz L.K."/>
            <person name="Rasko D.A."/>
        </authorList>
    </citation>
    <scope>NUCLEOTIDE SEQUENCE [LARGE SCALE GENOMIC DNA]</scope>
    <source>
        <strain evidence="2 3">ATCC 638</strain>
    </source>
</reference>
<sequence length="87" mass="10099">MYHEQNCCESVYIDEIHGDLNNLIGSEILMAEEIEGESPSEVDSYFESYTWTFYKLATVKGYVTIRWFGESNGYYSESVDFAKVKIK</sequence>
<dbReference type="Proteomes" id="UP000015688">
    <property type="component" value="Unassembled WGS sequence"/>
</dbReference>
<evidence type="ECO:0000313" key="3">
    <source>
        <dbReference type="Proteomes" id="UP000015688"/>
    </source>
</evidence>
<dbReference type="InterPro" id="IPR055871">
    <property type="entry name" value="DUF7448"/>
</dbReference>
<organism evidence="2 3">
    <name type="scientific">Paraclostridium bifermentans ATCC 638 = DSM 14991</name>
    <dbReference type="NCBI Taxonomy" id="1233171"/>
    <lineage>
        <taxon>Bacteria</taxon>
        <taxon>Bacillati</taxon>
        <taxon>Bacillota</taxon>
        <taxon>Clostridia</taxon>
        <taxon>Peptostreptococcales</taxon>
        <taxon>Peptostreptococcaceae</taxon>
        <taxon>Paraclostridium</taxon>
    </lineage>
</organism>
<dbReference type="AlphaFoldDB" id="T4VFA4"/>
<gene>
    <name evidence="2" type="ORF">C672_3655</name>
</gene>
<accession>T4VFA4</accession>
<evidence type="ECO:0000259" key="1">
    <source>
        <dbReference type="Pfam" id="PF24240"/>
    </source>
</evidence>
<dbReference type="Pfam" id="PF24240">
    <property type="entry name" value="DUF7448"/>
    <property type="match status" value="1"/>
</dbReference>
<dbReference type="EMBL" id="AVNC01000023">
    <property type="protein sequence ID" value="EQK39795.1"/>
    <property type="molecule type" value="Genomic_DNA"/>
</dbReference>
<name>T4VFA4_PARBF</name>
<dbReference type="RefSeq" id="WP_021434550.1">
    <property type="nucleotide sequence ID" value="NZ_AVNC01000023.1"/>
</dbReference>
<dbReference type="PATRIC" id="fig|1233171.3.peg.3521"/>
<comment type="caution">
    <text evidence="2">The sequence shown here is derived from an EMBL/GenBank/DDBJ whole genome shotgun (WGS) entry which is preliminary data.</text>
</comment>
<proteinExistence type="predicted"/>